<gene>
    <name evidence="1" type="ORF">KIN20_020461</name>
</gene>
<organism evidence="1 2">
    <name type="scientific">Parelaphostrongylus tenuis</name>
    <name type="common">Meningeal worm</name>
    <dbReference type="NCBI Taxonomy" id="148309"/>
    <lineage>
        <taxon>Eukaryota</taxon>
        <taxon>Metazoa</taxon>
        <taxon>Ecdysozoa</taxon>
        <taxon>Nematoda</taxon>
        <taxon>Chromadorea</taxon>
        <taxon>Rhabditida</taxon>
        <taxon>Rhabditina</taxon>
        <taxon>Rhabditomorpha</taxon>
        <taxon>Strongyloidea</taxon>
        <taxon>Metastrongylidae</taxon>
        <taxon>Parelaphostrongylus</taxon>
    </lineage>
</organism>
<reference evidence="1" key="1">
    <citation type="submission" date="2021-06" db="EMBL/GenBank/DDBJ databases">
        <title>Parelaphostrongylus tenuis whole genome reference sequence.</title>
        <authorList>
            <person name="Garwood T.J."/>
            <person name="Larsen P.A."/>
            <person name="Fountain-Jones N.M."/>
            <person name="Garbe J.R."/>
            <person name="Macchietto M.G."/>
            <person name="Kania S.A."/>
            <person name="Gerhold R.W."/>
            <person name="Richards J.E."/>
            <person name="Wolf T.M."/>
        </authorList>
    </citation>
    <scope>NUCLEOTIDE SEQUENCE</scope>
    <source>
        <strain evidence="1">MNPRO001-30</strain>
        <tissue evidence="1">Meninges</tissue>
    </source>
</reference>
<evidence type="ECO:0000313" key="1">
    <source>
        <dbReference type="EMBL" id="KAJ1361254.1"/>
    </source>
</evidence>
<dbReference type="EMBL" id="JAHQIW010004141">
    <property type="protein sequence ID" value="KAJ1361254.1"/>
    <property type="molecule type" value="Genomic_DNA"/>
</dbReference>
<keyword evidence="2" id="KW-1185">Reference proteome</keyword>
<proteinExistence type="predicted"/>
<dbReference type="AlphaFoldDB" id="A0AAD5QTR3"/>
<protein>
    <submittedName>
        <fullName evidence="1">Uncharacterized protein</fullName>
    </submittedName>
</protein>
<accession>A0AAD5QTR3</accession>
<comment type="caution">
    <text evidence="1">The sequence shown here is derived from an EMBL/GenBank/DDBJ whole genome shotgun (WGS) entry which is preliminary data.</text>
</comment>
<dbReference type="Proteomes" id="UP001196413">
    <property type="component" value="Unassembled WGS sequence"/>
</dbReference>
<name>A0AAD5QTR3_PARTN</name>
<evidence type="ECO:0000313" key="2">
    <source>
        <dbReference type="Proteomes" id="UP001196413"/>
    </source>
</evidence>
<sequence>MLNQTQFQPLFAIPSSGSAEPKADMDMRSCIIIGNTVTGCNRMGAAPGWGDRYTMRKPGEIITPVVATYTSISGTLSTTNIVVANWSRMMWQDVMNRELRMLAYGPFKSHFFSALVTVNGS</sequence>